<protein>
    <submittedName>
        <fullName evidence="2">EAL domain-containing protein (Putative c-di-GMP-specific phosphodiesterase class I)</fullName>
    </submittedName>
</protein>
<dbReference type="Gene3D" id="3.20.20.450">
    <property type="entry name" value="EAL domain"/>
    <property type="match status" value="1"/>
</dbReference>
<dbReference type="PROSITE" id="PS50883">
    <property type="entry name" value="EAL"/>
    <property type="match status" value="1"/>
</dbReference>
<evidence type="ECO:0000259" key="1">
    <source>
        <dbReference type="PROSITE" id="PS50883"/>
    </source>
</evidence>
<dbReference type="InterPro" id="IPR001633">
    <property type="entry name" value="EAL_dom"/>
</dbReference>
<dbReference type="RefSeq" id="WP_106587678.1">
    <property type="nucleotide sequence ID" value="NZ_PYAV01000002.1"/>
</dbReference>
<dbReference type="PANTHER" id="PTHR33121">
    <property type="entry name" value="CYCLIC DI-GMP PHOSPHODIESTERASE PDEF"/>
    <property type="match status" value="1"/>
</dbReference>
<reference evidence="2 3" key="1">
    <citation type="submission" date="2018-03" db="EMBL/GenBank/DDBJ databases">
        <title>Genomic Encyclopedia of Type Strains, Phase III (KMG-III): the genomes of soil and plant-associated and newly described type strains.</title>
        <authorList>
            <person name="Whitman W."/>
        </authorList>
    </citation>
    <scope>NUCLEOTIDE SEQUENCE [LARGE SCALE GENOMIC DNA]</scope>
    <source>
        <strain evidence="2 3">CGMCC 1.07653</strain>
    </source>
</reference>
<dbReference type="SMART" id="SM00052">
    <property type="entry name" value="EAL"/>
    <property type="match status" value="1"/>
</dbReference>
<dbReference type="PANTHER" id="PTHR33121:SF15">
    <property type="entry name" value="BLUE LIGHT- AND TEMPERATURE-REGULATED ANTIREPRESSOR BLUF"/>
    <property type="match status" value="1"/>
</dbReference>
<name>A0A2P8HXT9_9BACI</name>
<dbReference type="SUPFAM" id="SSF141868">
    <property type="entry name" value="EAL domain-like"/>
    <property type="match status" value="1"/>
</dbReference>
<dbReference type="InterPro" id="IPR050706">
    <property type="entry name" value="Cyclic-di-GMP_PDE-like"/>
</dbReference>
<evidence type="ECO:0000313" key="3">
    <source>
        <dbReference type="Proteomes" id="UP000242310"/>
    </source>
</evidence>
<dbReference type="AlphaFoldDB" id="A0A2P8HXT9"/>
<comment type="caution">
    <text evidence="2">The sequence shown here is derived from an EMBL/GenBank/DDBJ whole genome shotgun (WGS) entry which is preliminary data.</text>
</comment>
<dbReference type="EMBL" id="PYAV01000002">
    <property type="protein sequence ID" value="PSL50965.1"/>
    <property type="molecule type" value="Genomic_DNA"/>
</dbReference>
<feature type="domain" description="EAL" evidence="1">
    <location>
        <begin position="102"/>
        <end position="351"/>
    </location>
</feature>
<dbReference type="Pfam" id="PF00563">
    <property type="entry name" value="EAL"/>
    <property type="match status" value="1"/>
</dbReference>
<dbReference type="OrthoDB" id="581425at2"/>
<dbReference type="InterPro" id="IPR035919">
    <property type="entry name" value="EAL_sf"/>
</dbReference>
<organism evidence="2 3">
    <name type="scientific">Salsuginibacillus halophilus</name>
    <dbReference type="NCBI Taxonomy" id="517424"/>
    <lineage>
        <taxon>Bacteria</taxon>
        <taxon>Bacillati</taxon>
        <taxon>Bacillota</taxon>
        <taxon>Bacilli</taxon>
        <taxon>Bacillales</taxon>
        <taxon>Bacillaceae</taxon>
        <taxon>Salsuginibacillus</taxon>
    </lineage>
</organism>
<sequence>MKSCSACSQMPHLFEEGYLLLQSAEVSTMTKVQKVLKDAGRSFQYYEPSLEVHFQSKDEMRETLKHMDTSLSKEDKSKLNGTWSSKQKERFPNMAPFDQLLLRVDNPHYFQIINDAKFIHHMQPIIEVDEYEVFGYEFLVRPLDDAHKFHPGELFSYSSEAGLQTLLDSRARVSSISTGAAALPSGTKMFINFLPSSIYDPSHCLRTTFQAVTRYGVHPEDLIFEVVETEKIDDIEHLQKVFNVYKQYGVKVALDDLGSGYASEEVMQQLQPDYVKVDRDLVRDCDTDEVKQKRIESIVATAHQQGTKVLVEGIETHAELDTTKNAGVDYAQGFYIGRPAAEPLNNNKVAL</sequence>
<proteinExistence type="predicted"/>
<dbReference type="GO" id="GO:0071111">
    <property type="term" value="F:cyclic-guanylate-specific phosphodiesterase activity"/>
    <property type="evidence" value="ECO:0007669"/>
    <property type="project" value="InterPro"/>
</dbReference>
<accession>A0A2P8HXT9</accession>
<keyword evidence="3" id="KW-1185">Reference proteome</keyword>
<dbReference type="CDD" id="cd01948">
    <property type="entry name" value="EAL"/>
    <property type="match status" value="1"/>
</dbReference>
<gene>
    <name evidence="2" type="ORF">B0H94_102242</name>
</gene>
<evidence type="ECO:0000313" key="2">
    <source>
        <dbReference type="EMBL" id="PSL50965.1"/>
    </source>
</evidence>
<dbReference type="Proteomes" id="UP000242310">
    <property type="component" value="Unassembled WGS sequence"/>
</dbReference>